<gene>
    <name evidence="1" type="ORF">BN9_068300</name>
</gene>
<dbReference type="InParanoid" id="A0A024GGX8"/>
<proteinExistence type="predicted"/>
<dbReference type="Proteomes" id="UP000053237">
    <property type="component" value="Unassembled WGS sequence"/>
</dbReference>
<dbReference type="AlphaFoldDB" id="A0A024GGX8"/>
<protein>
    <submittedName>
        <fullName evidence="1">Uncharacterized protein</fullName>
    </submittedName>
</protein>
<name>A0A024GGX8_9STRA</name>
<sequence length="132" mass="14970">MSNASVPRLGQSVRALIANAKIDLILLQSGRPLRFTATQLSYQSRERCSRCRLARIRQEERIAHIAFAIVIICHFPDKVFFDKNIKLYAPYFHEMNSSNSDTISPQAISVSHLDDEERNVPLIATYCCSKAT</sequence>
<reference evidence="1 2" key="1">
    <citation type="submission" date="2012-05" db="EMBL/GenBank/DDBJ databases">
        <title>Recombination and specialization in a pathogen metapopulation.</title>
        <authorList>
            <person name="Gardiner A."/>
            <person name="Kemen E."/>
            <person name="Schultz-Larsen T."/>
            <person name="MacLean D."/>
            <person name="Van Oosterhout C."/>
            <person name="Jones J.D.G."/>
        </authorList>
    </citation>
    <scope>NUCLEOTIDE SEQUENCE [LARGE SCALE GENOMIC DNA]</scope>
    <source>
        <strain evidence="1 2">Ac Nc2</strain>
    </source>
</reference>
<keyword evidence="2" id="KW-1185">Reference proteome</keyword>
<comment type="caution">
    <text evidence="1">The sequence shown here is derived from an EMBL/GenBank/DDBJ whole genome shotgun (WGS) entry which is preliminary data.</text>
</comment>
<accession>A0A024GGX8</accession>
<evidence type="ECO:0000313" key="2">
    <source>
        <dbReference type="Proteomes" id="UP000053237"/>
    </source>
</evidence>
<organism evidence="1 2">
    <name type="scientific">Albugo candida</name>
    <dbReference type="NCBI Taxonomy" id="65357"/>
    <lineage>
        <taxon>Eukaryota</taxon>
        <taxon>Sar</taxon>
        <taxon>Stramenopiles</taxon>
        <taxon>Oomycota</taxon>
        <taxon>Peronosporomycetes</taxon>
        <taxon>Albuginales</taxon>
        <taxon>Albuginaceae</taxon>
        <taxon>Albugo</taxon>
    </lineage>
</organism>
<dbReference type="EMBL" id="CAIX01000111">
    <property type="protein sequence ID" value="CCI45920.1"/>
    <property type="molecule type" value="Genomic_DNA"/>
</dbReference>
<evidence type="ECO:0000313" key="1">
    <source>
        <dbReference type="EMBL" id="CCI45920.1"/>
    </source>
</evidence>